<dbReference type="EMBL" id="AM180252">
    <property type="protein sequence ID" value="CAJ55232.1"/>
    <property type="molecule type" value="Genomic_DNA"/>
</dbReference>
<dbReference type="STRING" id="363253.LI1178"/>
<proteinExistence type="predicted"/>
<feature type="transmembrane region" description="Helical" evidence="1">
    <location>
        <begin position="88"/>
        <end position="110"/>
    </location>
</feature>
<evidence type="ECO:0000313" key="2">
    <source>
        <dbReference type="EMBL" id="CAJ55232.1"/>
    </source>
</evidence>
<feature type="transmembrane region" description="Helical" evidence="1">
    <location>
        <begin position="57"/>
        <end position="76"/>
    </location>
</feature>
<gene>
    <name evidence="2" type="ordered locus">LI1178</name>
</gene>
<keyword evidence="3" id="KW-1185">Reference proteome</keyword>
<feature type="transmembrane region" description="Helical" evidence="1">
    <location>
        <begin position="12"/>
        <end position="45"/>
    </location>
</feature>
<dbReference type="RefSeq" id="WP_011527256.1">
    <property type="nucleotide sequence ID" value="NC_008011.1"/>
</dbReference>
<name>Q1MP45_LAWIP</name>
<dbReference type="KEGG" id="lip:LI1178"/>
<keyword evidence="1" id="KW-0812">Transmembrane</keyword>
<dbReference type="HOGENOM" id="CLU_097089_0_0_7"/>
<sequence>MHLLKLYNDPRPLLLLTIVCGITVWWLSPLYLCIISFCLLNCLYNPFFNQSIYKKSTLYYHAIFFVCSWCMIKFIIDSLTMPISCYELLTNTVILGLRLCVLILLGLCLISKTTPRHIALAAGWYLRPFFKQHTWEITLALSLMLHTIPRLFHTVSQIQATTRHRLSLLSRLQHIQVIMSTTTRILIMSISKQSTVIIAKHLASPEPWELNHPPKTYSMFIAIAISCCLIYLSILS</sequence>
<protein>
    <submittedName>
        <fullName evidence="2">ABC-type cobalt transport system, permease component CbiQ and related transporters</fullName>
    </submittedName>
</protein>
<dbReference type="AlphaFoldDB" id="Q1MP45"/>
<feature type="transmembrane region" description="Helical" evidence="1">
    <location>
        <begin position="217"/>
        <end position="234"/>
    </location>
</feature>
<dbReference type="Proteomes" id="UP000002430">
    <property type="component" value="Chromosome"/>
</dbReference>
<dbReference type="eggNOG" id="ENOG5032E5K">
    <property type="taxonomic scope" value="Bacteria"/>
</dbReference>
<keyword evidence="1" id="KW-0472">Membrane</keyword>
<evidence type="ECO:0000313" key="3">
    <source>
        <dbReference type="Proteomes" id="UP000002430"/>
    </source>
</evidence>
<accession>Q1MP45</accession>
<organism evidence="2 3">
    <name type="scientific">Lawsonia intracellularis (strain PHE/MN1-00)</name>
    <dbReference type="NCBI Taxonomy" id="363253"/>
    <lineage>
        <taxon>Bacteria</taxon>
        <taxon>Pseudomonadati</taxon>
        <taxon>Thermodesulfobacteriota</taxon>
        <taxon>Desulfovibrionia</taxon>
        <taxon>Desulfovibrionales</taxon>
        <taxon>Desulfovibrionaceae</taxon>
        <taxon>Lawsonia</taxon>
    </lineage>
</organism>
<evidence type="ECO:0000256" key="1">
    <source>
        <dbReference type="SAM" id="Phobius"/>
    </source>
</evidence>
<reference evidence="2 3" key="1">
    <citation type="submission" date="2005-11" db="EMBL/GenBank/DDBJ databases">
        <title>The complete genome sequence of Lawsonia intracellularis: the causative agent of proliferative enteropathy.</title>
        <authorList>
            <person name="Kaur K."/>
            <person name="Zhang Q."/>
            <person name="Beckler D."/>
            <person name="Munir S."/>
            <person name="Li L."/>
            <person name="Kinsley K."/>
            <person name="Herron L."/>
            <person name="Peterson A."/>
            <person name="May B."/>
            <person name="Singh S."/>
            <person name="Gebhart C."/>
            <person name="Kapur V."/>
        </authorList>
    </citation>
    <scope>NUCLEOTIDE SEQUENCE [LARGE SCALE GENOMIC DNA]</scope>
    <source>
        <strain evidence="2 3">PHE/MN1-00</strain>
    </source>
</reference>
<keyword evidence="1" id="KW-1133">Transmembrane helix</keyword>